<sequence length="64" mass="7365">NQFLESNTNNSSQSNINPNDDKQIPSFKEFLQVDMEEKAEGKFLEQLNNFKAEAINIKHISHLS</sequence>
<protein>
    <submittedName>
        <fullName evidence="2">18533_t:CDS:1</fullName>
    </submittedName>
</protein>
<evidence type="ECO:0000256" key="1">
    <source>
        <dbReference type="SAM" id="MobiDB-lite"/>
    </source>
</evidence>
<name>A0A9N9JS10_9GLOM</name>
<feature type="non-terminal residue" evidence="2">
    <location>
        <position position="64"/>
    </location>
</feature>
<organism evidence="2 3">
    <name type="scientific">Racocetra fulgida</name>
    <dbReference type="NCBI Taxonomy" id="60492"/>
    <lineage>
        <taxon>Eukaryota</taxon>
        <taxon>Fungi</taxon>
        <taxon>Fungi incertae sedis</taxon>
        <taxon>Mucoromycota</taxon>
        <taxon>Glomeromycotina</taxon>
        <taxon>Glomeromycetes</taxon>
        <taxon>Diversisporales</taxon>
        <taxon>Gigasporaceae</taxon>
        <taxon>Racocetra</taxon>
    </lineage>
</organism>
<comment type="caution">
    <text evidence="2">The sequence shown here is derived from an EMBL/GenBank/DDBJ whole genome shotgun (WGS) entry which is preliminary data.</text>
</comment>
<keyword evidence="3" id="KW-1185">Reference proteome</keyword>
<evidence type="ECO:0000313" key="3">
    <source>
        <dbReference type="Proteomes" id="UP000789396"/>
    </source>
</evidence>
<feature type="region of interest" description="Disordered" evidence="1">
    <location>
        <begin position="1"/>
        <end position="24"/>
    </location>
</feature>
<evidence type="ECO:0000313" key="2">
    <source>
        <dbReference type="EMBL" id="CAG8793258.1"/>
    </source>
</evidence>
<gene>
    <name evidence="2" type="ORF">RFULGI_LOCUS16963</name>
</gene>
<dbReference type="Proteomes" id="UP000789396">
    <property type="component" value="Unassembled WGS sequence"/>
</dbReference>
<accession>A0A9N9JS10</accession>
<reference evidence="2" key="1">
    <citation type="submission" date="2021-06" db="EMBL/GenBank/DDBJ databases">
        <authorList>
            <person name="Kallberg Y."/>
            <person name="Tangrot J."/>
            <person name="Rosling A."/>
        </authorList>
    </citation>
    <scope>NUCLEOTIDE SEQUENCE</scope>
    <source>
        <strain evidence="2">IN212</strain>
    </source>
</reference>
<proteinExistence type="predicted"/>
<dbReference type="AlphaFoldDB" id="A0A9N9JS10"/>
<feature type="compositionally biased region" description="Low complexity" evidence="1">
    <location>
        <begin position="1"/>
        <end position="18"/>
    </location>
</feature>
<dbReference type="EMBL" id="CAJVPZ010063425">
    <property type="protein sequence ID" value="CAG8793258.1"/>
    <property type="molecule type" value="Genomic_DNA"/>
</dbReference>
<feature type="non-terminal residue" evidence="2">
    <location>
        <position position="1"/>
    </location>
</feature>